<proteinExistence type="predicted"/>
<dbReference type="EMBL" id="SRLO01000172">
    <property type="protein sequence ID" value="TNN69691.1"/>
    <property type="molecule type" value="Genomic_DNA"/>
</dbReference>
<evidence type="ECO:0000256" key="1">
    <source>
        <dbReference type="SAM" id="MobiDB-lite"/>
    </source>
</evidence>
<evidence type="ECO:0000313" key="2">
    <source>
        <dbReference type="EMBL" id="TNN69691.1"/>
    </source>
</evidence>
<dbReference type="Proteomes" id="UP000314294">
    <property type="component" value="Unassembled WGS sequence"/>
</dbReference>
<feature type="region of interest" description="Disordered" evidence="1">
    <location>
        <begin position="87"/>
        <end position="124"/>
    </location>
</feature>
<sequence length="166" mass="17900">MLDIRNQRNQDQHELISMSSSSGNPATCLTFPAAGALGSDLALKGFHTMVPQAIQKKITLYKEDSCILSALMMVLAVLKPERDLDTVGGVSDAFHKSPMPTQSRPDSLLGSDGEEPPASQKQPFMFGPATVIKHDVSGDRQDQGPIMGPLAPAAEITERRLFVLDI</sequence>
<gene>
    <name evidence="2" type="ORF">EYF80_020055</name>
</gene>
<comment type="caution">
    <text evidence="2">The sequence shown here is derived from an EMBL/GenBank/DDBJ whole genome shotgun (WGS) entry which is preliminary data.</text>
</comment>
<evidence type="ECO:0000313" key="3">
    <source>
        <dbReference type="Proteomes" id="UP000314294"/>
    </source>
</evidence>
<keyword evidence="3" id="KW-1185">Reference proteome</keyword>
<accession>A0A4Z2HVS3</accession>
<protein>
    <submittedName>
        <fullName evidence="2">Uncharacterized protein</fullName>
    </submittedName>
</protein>
<name>A0A4Z2HVS3_9TELE</name>
<organism evidence="2 3">
    <name type="scientific">Liparis tanakae</name>
    <name type="common">Tanaka's snailfish</name>
    <dbReference type="NCBI Taxonomy" id="230148"/>
    <lineage>
        <taxon>Eukaryota</taxon>
        <taxon>Metazoa</taxon>
        <taxon>Chordata</taxon>
        <taxon>Craniata</taxon>
        <taxon>Vertebrata</taxon>
        <taxon>Euteleostomi</taxon>
        <taxon>Actinopterygii</taxon>
        <taxon>Neopterygii</taxon>
        <taxon>Teleostei</taxon>
        <taxon>Neoteleostei</taxon>
        <taxon>Acanthomorphata</taxon>
        <taxon>Eupercaria</taxon>
        <taxon>Perciformes</taxon>
        <taxon>Cottioidei</taxon>
        <taxon>Cottales</taxon>
        <taxon>Liparidae</taxon>
        <taxon>Liparis</taxon>
    </lineage>
</organism>
<dbReference type="AlphaFoldDB" id="A0A4Z2HVS3"/>
<reference evidence="2 3" key="1">
    <citation type="submission" date="2019-03" db="EMBL/GenBank/DDBJ databases">
        <title>First draft genome of Liparis tanakae, snailfish: a comprehensive survey of snailfish specific genes.</title>
        <authorList>
            <person name="Kim W."/>
            <person name="Song I."/>
            <person name="Jeong J.-H."/>
            <person name="Kim D."/>
            <person name="Kim S."/>
            <person name="Ryu S."/>
            <person name="Song J.Y."/>
            <person name="Lee S.K."/>
        </authorList>
    </citation>
    <scope>NUCLEOTIDE SEQUENCE [LARGE SCALE GENOMIC DNA]</scope>
    <source>
        <tissue evidence="2">Muscle</tissue>
    </source>
</reference>